<evidence type="ECO:0000256" key="3">
    <source>
        <dbReference type="ARBA" id="ARBA00023163"/>
    </source>
</evidence>
<dbReference type="Gene3D" id="1.20.120.530">
    <property type="entry name" value="GntR ligand-binding domain-like"/>
    <property type="match status" value="1"/>
</dbReference>
<dbReference type="SUPFAM" id="SSF48008">
    <property type="entry name" value="GntR ligand-binding domain-like"/>
    <property type="match status" value="1"/>
</dbReference>
<dbReference type="InterPro" id="IPR011711">
    <property type="entry name" value="GntR_C"/>
</dbReference>
<dbReference type="Pfam" id="PF07729">
    <property type="entry name" value="FCD"/>
    <property type="match status" value="1"/>
</dbReference>
<sequence length="221" mass="24246">MKRVGRVSIVDTVINEMRGELARGTWQVGDRIPPEDKLAETLGVSRLSIREAVRVLVHAGLLTTRQGDGTYVTATDESQVALRRHFDRARTADILEVRRGLDIVAARLAATMRTDDDLASLREAMERREAAGRAGDVDAFTDADVDFHLRIAEASHNQLLSDLYRNMSDALWETVKANQCMDDAGDDPFHTSLFEAVRAGDPVAATAAALAILDDYPEAEA</sequence>
<dbReference type="PANTHER" id="PTHR43537">
    <property type="entry name" value="TRANSCRIPTIONAL REGULATOR, GNTR FAMILY"/>
    <property type="match status" value="1"/>
</dbReference>
<organism evidence="5 6">
    <name type="scientific">Streptomyces carpinensis</name>
    <dbReference type="NCBI Taxonomy" id="66369"/>
    <lineage>
        <taxon>Bacteria</taxon>
        <taxon>Bacillati</taxon>
        <taxon>Actinomycetota</taxon>
        <taxon>Actinomycetes</taxon>
        <taxon>Kitasatosporales</taxon>
        <taxon>Streptomycetaceae</taxon>
        <taxon>Streptomyces</taxon>
    </lineage>
</organism>
<dbReference type="InterPro" id="IPR000524">
    <property type="entry name" value="Tscrpt_reg_HTH_GntR"/>
</dbReference>
<feature type="domain" description="HTH gntR-type" evidence="4">
    <location>
        <begin position="7"/>
        <end position="75"/>
    </location>
</feature>
<accession>A0ABV1WBX9</accession>
<evidence type="ECO:0000313" key="6">
    <source>
        <dbReference type="Proteomes" id="UP001458415"/>
    </source>
</evidence>
<evidence type="ECO:0000256" key="2">
    <source>
        <dbReference type="ARBA" id="ARBA00023125"/>
    </source>
</evidence>
<evidence type="ECO:0000259" key="4">
    <source>
        <dbReference type="PROSITE" id="PS50949"/>
    </source>
</evidence>
<keyword evidence="2" id="KW-0238">DNA-binding</keyword>
<dbReference type="InterPro" id="IPR008920">
    <property type="entry name" value="TF_FadR/GntR_C"/>
</dbReference>
<dbReference type="InterPro" id="IPR036390">
    <property type="entry name" value="WH_DNA-bd_sf"/>
</dbReference>
<dbReference type="RefSeq" id="WP_086722443.1">
    <property type="nucleotide sequence ID" value="NZ_MUBM01000007.1"/>
</dbReference>
<dbReference type="Proteomes" id="UP001458415">
    <property type="component" value="Unassembled WGS sequence"/>
</dbReference>
<dbReference type="SMART" id="SM00895">
    <property type="entry name" value="FCD"/>
    <property type="match status" value="1"/>
</dbReference>
<dbReference type="PRINTS" id="PR00035">
    <property type="entry name" value="HTHGNTR"/>
</dbReference>
<keyword evidence="6" id="KW-1185">Reference proteome</keyword>
<keyword evidence="3" id="KW-0804">Transcription</keyword>
<name>A0ABV1WBX9_9ACTN</name>
<dbReference type="PROSITE" id="PS50949">
    <property type="entry name" value="HTH_GNTR"/>
    <property type="match status" value="1"/>
</dbReference>
<dbReference type="InterPro" id="IPR036388">
    <property type="entry name" value="WH-like_DNA-bd_sf"/>
</dbReference>
<comment type="caution">
    <text evidence="5">The sequence shown here is derived from an EMBL/GenBank/DDBJ whole genome shotgun (WGS) entry which is preliminary data.</text>
</comment>
<dbReference type="CDD" id="cd07377">
    <property type="entry name" value="WHTH_GntR"/>
    <property type="match status" value="1"/>
</dbReference>
<dbReference type="SUPFAM" id="SSF46785">
    <property type="entry name" value="Winged helix' DNA-binding domain"/>
    <property type="match status" value="1"/>
</dbReference>
<dbReference type="SMART" id="SM00345">
    <property type="entry name" value="HTH_GNTR"/>
    <property type="match status" value="1"/>
</dbReference>
<dbReference type="PANTHER" id="PTHR43537:SF47">
    <property type="entry name" value="REGULATORY PROTEIN GNTR HTH"/>
    <property type="match status" value="1"/>
</dbReference>
<evidence type="ECO:0000313" key="5">
    <source>
        <dbReference type="EMBL" id="MER6981650.1"/>
    </source>
</evidence>
<reference evidence="5 6" key="1">
    <citation type="submission" date="2024-06" db="EMBL/GenBank/DDBJ databases">
        <title>The Natural Products Discovery Center: Release of the First 8490 Sequenced Strains for Exploring Actinobacteria Biosynthetic Diversity.</title>
        <authorList>
            <person name="Kalkreuter E."/>
            <person name="Kautsar S.A."/>
            <person name="Yang D."/>
            <person name="Bader C.D."/>
            <person name="Teijaro C.N."/>
            <person name="Fluegel L."/>
            <person name="Davis C.M."/>
            <person name="Simpson J.R."/>
            <person name="Lauterbach L."/>
            <person name="Steele A.D."/>
            <person name="Gui C."/>
            <person name="Meng S."/>
            <person name="Li G."/>
            <person name="Viehrig K."/>
            <person name="Ye F."/>
            <person name="Su P."/>
            <person name="Kiefer A.F."/>
            <person name="Nichols A."/>
            <person name="Cepeda A.J."/>
            <person name="Yan W."/>
            <person name="Fan B."/>
            <person name="Jiang Y."/>
            <person name="Adhikari A."/>
            <person name="Zheng C.-J."/>
            <person name="Schuster L."/>
            <person name="Cowan T.M."/>
            <person name="Smanski M.J."/>
            <person name="Chevrette M.G."/>
            <person name="De Carvalho L.P.S."/>
            <person name="Shen B."/>
        </authorList>
    </citation>
    <scope>NUCLEOTIDE SEQUENCE [LARGE SCALE GENOMIC DNA]</scope>
    <source>
        <strain evidence="5 6">NPDC000634</strain>
    </source>
</reference>
<dbReference type="Pfam" id="PF00392">
    <property type="entry name" value="GntR"/>
    <property type="match status" value="1"/>
</dbReference>
<gene>
    <name evidence="5" type="ORF">ABT317_32960</name>
</gene>
<keyword evidence="1" id="KW-0805">Transcription regulation</keyword>
<proteinExistence type="predicted"/>
<dbReference type="EMBL" id="JBEPCU010000817">
    <property type="protein sequence ID" value="MER6981650.1"/>
    <property type="molecule type" value="Genomic_DNA"/>
</dbReference>
<protein>
    <submittedName>
        <fullName evidence="5">FadR/GntR family transcriptional regulator</fullName>
    </submittedName>
</protein>
<dbReference type="Gene3D" id="1.10.10.10">
    <property type="entry name" value="Winged helix-like DNA-binding domain superfamily/Winged helix DNA-binding domain"/>
    <property type="match status" value="1"/>
</dbReference>
<evidence type="ECO:0000256" key="1">
    <source>
        <dbReference type="ARBA" id="ARBA00023015"/>
    </source>
</evidence>